<protein>
    <recommendedName>
        <fullName evidence="5">DUF2730 family protein</fullName>
    </recommendedName>
</protein>
<evidence type="ECO:0008006" key="5">
    <source>
        <dbReference type="Google" id="ProtNLM"/>
    </source>
</evidence>
<evidence type="ECO:0000313" key="4">
    <source>
        <dbReference type="Proteomes" id="UP001107961"/>
    </source>
</evidence>
<dbReference type="Proteomes" id="UP001107961">
    <property type="component" value="Unassembled WGS sequence"/>
</dbReference>
<keyword evidence="2" id="KW-1133">Transmembrane helix</keyword>
<dbReference type="EMBL" id="JAJVKT010000022">
    <property type="protein sequence ID" value="MCE7510287.1"/>
    <property type="molecule type" value="Genomic_DNA"/>
</dbReference>
<gene>
    <name evidence="3" type="ORF">LZG35_16730</name>
</gene>
<comment type="caution">
    <text evidence="3">The sequence shown here is derived from an EMBL/GenBank/DDBJ whole genome shotgun (WGS) entry which is preliminary data.</text>
</comment>
<evidence type="ECO:0000256" key="1">
    <source>
        <dbReference type="SAM" id="MobiDB-lite"/>
    </source>
</evidence>
<organism evidence="3 4">
    <name type="scientific">Alloalcanivorax xenomutans</name>
    <dbReference type="NCBI Taxonomy" id="1094342"/>
    <lineage>
        <taxon>Bacteria</taxon>
        <taxon>Pseudomonadati</taxon>
        <taxon>Pseudomonadota</taxon>
        <taxon>Gammaproteobacteria</taxon>
        <taxon>Oceanospirillales</taxon>
        <taxon>Alcanivoracaceae</taxon>
        <taxon>Alloalcanivorax</taxon>
    </lineage>
</organism>
<dbReference type="RefSeq" id="WP_055099206.1">
    <property type="nucleotide sequence ID" value="NZ_CZHF01000026.1"/>
</dbReference>
<feature type="transmembrane region" description="Helical" evidence="2">
    <location>
        <begin position="6"/>
        <end position="25"/>
    </location>
</feature>
<keyword evidence="2" id="KW-0812">Transmembrane</keyword>
<sequence length="123" mass="14862">MMNWYHGFQVLWAVGSAVVTWWLWLEGRRQKQQKDRSKELATIKKDLSDHRNHTRQRMSEIELRHEALAKDLNSMPTHQEIRELTEKIERTNRQLSDMVGEFRAINRTVQLVNEYFINRGDRQ</sequence>
<evidence type="ECO:0000256" key="2">
    <source>
        <dbReference type="SAM" id="Phobius"/>
    </source>
</evidence>
<proteinExistence type="predicted"/>
<reference evidence="3" key="1">
    <citation type="submission" date="2022-01" db="EMBL/GenBank/DDBJ databases">
        <authorList>
            <person name="Karlyshev A.V."/>
            <person name="Jaspars M."/>
        </authorList>
    </citation>
    <scope>NUCLEOTIDE SEQUENCE</scope>
    <source>
        <strain evidence="3">AGSA3-2</strain>
    </source>
</reference>
<evidence type="ECO:0000313" key="3">
    <source>
        <dbReference type="EMBL" id="MCE7510287.1"/>
    </source>
</evidence>
<keyword evidence="4" id="KW-1185">Reference proteome</keyword>
<keyword evidence="2" id="KW-0472">Membrane</keyword>
<feature type="region of interest" description="Disordered" evidence="1">
    <location>
        <begin position="31"/>
        <end position="58"/>
    </location>
</feature>
<name>A0A9Q3ZI34_9GAMM</name>
<accession>A0A9Q3ZI34</accession>
<dbReference type="AlphaFoldDB" id="A0A9Q3ZI34"/>